<dbReference type="Gene3D" id="2.30.24.10">
    <property type="entry name" value="CAT RNA-binding domain"/>
    <property type="match status" value="1"/>
</dbReference>
<protein>
    <submittedName>
        <fullName evidence="8">Levansucrase and sucrase synthesis operon antiterminator</fullName>
    </submittedName>
</protein>
<dbReference type="InterPro" id="IPR050661">
    <property type="entry name" value="BglG_antiterminators"/>
</dbReference>
<dbReference type="PROSITE" id="PS51372">
    <property type="entry name" value="PRD_2"/>
    <property type="match status" value="2"/>
</dbReference>
<dbReference type="InterPro" id="IPR036634">
    <property type="entry name" value="PRD_sf"/>
</dbReference>
<keyword evidence="2" id="KW-0694">RNA-binding</keyword>
<dbReference type="InterPro" id="IPR011608">
    <property type="entry name" value="PRD"/>
</dbReference>
<dbReference type="Pfam" id="PF00874">
    <property type="entry name" value="PRD"/>
    <property type="match status" value="2"/>
</dbReference>
<dbReference type="GO" id="GO:0045893">
    <property type="term" value="P:positive regulation of DNA-templated transcription"/>
    <property type="evidence" value="ECO:0007669"/>
    <property type="project" value="InterPro"/>
</dbReference>
<dbReference type="SUPFAM" id="SSF50151">
    <property type="entry name" value="SacY-like RNA-binding domain"/>
    <property type="match status" value="1"/>
</dbReference>
<evidence type="ECO:0000313" key="9">
    <source>
        <dbReference type="Proteomes" id="UP000032047"/>
    </source>
</evidence>
<evidence type="ECO:0000256" key="4">
    <source>
        <dbReference type="ARBA" id="ARBA00023159"/>
    </source>
</evidence>
<feature type="domain" description="PRD" evidence="7">
    <location>
        <begin position="170"/>
        <end position="276"/>
    </location>
</feature>
<evidence type="ECO:0000256" key="3">
    <source>
        <dbReference type="ARBA" id="ARBA00023015"/>
    </source>
</evidence>
<dbReference type="EMBL" id="JXTG01000005">
    <property type="protein sequence ID" value="KIP21399.1"/>
    <property type="molecule type" value="Genomic_DNA"/>
</dbReference>
<keyword evidence="4" id="KW-0010">Activator</keyword>
<name>A0A0D0HMM7_9BACL</name>
<evidence type="ECO:0000259" key="7">
    <source>
        <dbReference type="PROSITE" id="PS51372"/>
    </source>
</evidence>
<dbReference type="Proteomes" id="UP000032047">
    <property type="component" value="Unassembled WGS sequence"/>
</dbReference>
<feature type="domain" description="PRD" evidence="7">
    <location>
        <begin position="64"/>
        <end position="169"/>
    </location>
</feature>
<dbReference type="RefSeq" id="WP_042534916.1">
    <property type="nucleotide sequence ID" value="NZ_JXTG01000005.1"/>
</dbReference>
<dbReference type="SMART" id="SM01061">
    <property type="entry name" value="CAT_RBD"/>
    <property type="match status" value="1"/>
</dbReference>
<dbReference type="PROSITE" id="PS00654">
    <property type="entry name" value="PRD_1"/>
    <property type="match status" value="1"/>
</dbReference>
<comment type="similarity">
    <text evidence="6">Belongs to the transcriptional antiterminator BglG family.</text>
</comment>
<keyword evidence="9" id="KW-1185">Reference proteome</keyword>
<keyword evidence="3" id="KW-0805">Transcription regulation</keyword>
<proteinExistence type="inferred from homology"/>
<dbReference type="PANTHER" id="PTHR30185:SF15">
    <property type="entry name" value="CRYPTIC BETA-GLUCOSIDE BGL OPERON ANTITERMINATOR"/>
    <property type="match status" value="1"/>
</dbReference>
<dbReference type="SUPFAM" id="SSF63520">
    <property type="entry name" value="PTS-regulatory domain, PRD"/>
    <property type="match status" value="2"/>
</dbReference>
<dbReference type="InterPro" id="IPR036650">
    <property type="entry name" value="CAT_RNA-bd_dom_sf"/>
</dbReference>
<evidence type="ECO:0000313" key="8">
    <source>
        <dbReference type="EMBL" id="KIP21399.1"/>
    </source>
</evidence>
<evidence type="ECO:0000256" key="6">
    <source>
        <dbReference type="ARBA" id="ARBA00038510"/>
    </source>
</evidence>
<keyword evidence="5" id="KW-0804">Transcription</keyword>
<evidence type="ECO:0000256" key="2">
    <source>
        <dbReference type="ARBA" id="ARBA00022884"/>
    </source>
</evidence>
<dbReference type="PATRIC" id="fig|265546.4.peg.1400"/>
<dbReference type="InterPro" id="IPR001550">
    <property type="entry name" value="Transcrpt_antitermin_CS"/>
</dbReference>
<dbReference type="PANTHER" id="PTHR30185">
    <property type="entry name" value="CRYPTIC BETA-GLUCOSIDE BGL OPERON ANTITERMINATOR"/>
    <property type="match status" value="1"/>
</dbReference>
<dbReference type="Gene3D" id="1.10.1790.10">
    <property type="entry name" value="PRD domain"/>
    <property type="match status" value="2"/>
</dbReference>
<reference evidence="8 9" key="1">
    <citation type="submission" date="2015-01" db="EMBL/GenBank/DDBJ databases">
        <title>Genome sequence of Anoxybacillus ayderensis strain AB04.</title>
        <authorList>
            <person name="Belduz A.O."/>
            <person name="Canakci S."/>
            <person name="Chan K.-G."/>
            <person name="Kahar U.M."/>
            <person name="Yaakob A.S."/>
            <person name="Chan C.S."/>
            <person name="Goh K.M."/>
        </authorList>
    </citation>
    <scope>NUCLEOTIDE SEQUENCE [LARGE SCALE GENOMIC DNA]</scope>
    <source>
        <strain evidence="8 9">AB04</strain>
    </source>
</reference>
<dbReference type="InterPro" id="IPR004341">
    <property type="entry name" value="CAT_RNA-bd_dom"/>
</dbReference>
<evidence type="ECO:0000256" key="1">
    <source>
        <dbReference type="ARBA" id="ARBA00022737"/>
    </source>
</evidence>
<sequence length="276" mass="32101">MTLRIHKILNNNAVVVLDEGQEKIVMGPGIAFQKKKNDIIPRAKIEKIFVMEEENEKFQELLRTLPEEHIDIAEEIISYAEGELQAPLNNHIHIALTDHLSFAIERIQQGYQIQNKLLNEIKVLYKKEYQIGLWAKRLIRERLGIDIPDDEVAHIALHIHTAKMDAASMNKTLQQTTLIREMIDLMKQKLHVHIDEEGISYQRLVTHLRFALNRIENGELFHSMDDDMLALIQTKYEKEFACAVAMAEYAKKEYGIEFPVTELAYITLHIQRLTIK</sequence>
<organism evidence="8 9">
    <name type="scientific">Anoxybacillus ayderensis</name>
    <dbReference type="NCBI Taxonomy" id="265546"/>
    <lineage>
        <taxon>Bacteria</taxon>
        <taxon>Bacillati</taxon>
        <taxon>Bacillota</taxon>
        <taxon>Bacilli</taxon>
        <taxon>Bacillales</taxon>
        <taxon>Anoxybacillaceae</taxon>
        <taxon>Anoxybacillus</taxon>
    </lineage>
</organism>
<keyword evidence="1" id="KW-0677">Repeat</keyword>
<dbReference type="AlphaFoldDB" id="A0A0D0HMM7"/>
<gene>
    <name evidence="8" type="ORF">JV16_01402</name>
</gene>
<comment type="caution">
    <text evidence="8">The sequence shown here is derived from an EMBL/GenBank/DDBJ whole genome shotgun (WGS) entry which is preliminary data.</text>
</comment>
<dbReference type="Pfam" id="PF03123">
    <property type="entry name" value="CAT_RBD"/>
    <property type="match status" value="1"/>
</dbReference>
<accession>A0A0D0HMM7</accession>
<dbReference type="GO" id="GO:0003723">
    <property type="term" value="F:RNA binding"/>
    <property type="evidence" value="ECO:0007669"/>
    <property type="project" value="UniProtKB-KW"/>
</dbReference>
<evidence type="ECO:0000256" key="5">
    <source>
        <dbReference type="ARBA" id="ARBA00023163"/>
    </source>
</evidence>